<proteinExistence type="predicted"/>
<dbReference type="AlphaFoldDB" id="A0A370DGS3"/>
<protein>
    <submittedName>
        <fullName evidence="1">Uncharacterized protein</fullName>
    </submittedName>
</protein>
<evidence type="ECO:0000313" key="1">
    <source>
        <dbReference type="EMBL" id="RDH84081.1"/>
    </source>
</evidence>
<dbReference type="Proteomes" id="UP000254266">
    <property type="component" value="Unassembled WGS sequence"/>
</dbReference>
<dbReference type="EMBL" id="QFXC01000008">
    <property type="protein sequence ID" value="RDH84081.1"/>
    <property type="molecule type" value="Genomic_DNA"/>
</dbReference>
<organism evidence="1 2">
    <name type="scientific">endosymbiont of Galathealinum brachiosum</name>
    <dbReference type="NCBI Taxonomy" id="2200906"/>
    <lineage>
        <taxon>Bacteria</taxon>
        <taxon>Pseudomonadati</taxon>
        <taxon>Pseudomonadota</taxon>
        <taxon>Gammaproteobacteria</taxon>
        <taxon>sulfur-oxidizing symbionts</taxon>
    </lineage>
</organism>
<sequence>MNNKLGFLFLTILLLISACESDKSTSVVSDQEQHFKYLIDDLQPTFSNQFGNFTFINTSGETYIVSTDRAFSQPDAKYFKITDLHVQVDMRSLSNSEGVVHFFAIKESDLNNNINNDISEFVKGSLAYTTQSGGSWNPYTDNELAQLDQGMVLVNNNTDFVLYVTEGGDFNRIIGYIDRKQLNAQMYISANGLLDLYFYDVDSGTLIDMEQVGVSKNSITRVTVGEPVAIEETVYLRLINNTGLHFNLSNIITDEPLYNENCNLCSTLLSASEGIIRIPAQLTTSLRLISTDASTEVVFDILPDTTSTRSYVIEFNDVTLVARLLNTTTYSIKAIDIVEQAKSTCENSINSYGFNESCLDYMDYVGTSYSPDIEDTLSIVREECSYQLDNFYSSSNQCVEFFNYRTAGIYQNKEDTHEVFQYRDSCNLYLSWGMFSIDCLKVFTF</sequence>
<dbReference type="PROSITE" id="PS51257">
    <property type="entry name" value="PROKAR_LIPOPROTEIN"/>
    <property type="match status" value="1"/>
</dbReference>
<reference evidence="1 2" key="1">
    <citation type="journal article" date="2018" name="ISME J.">
        <title>Endosymbiont genomes yield clues of tubeworm success.</title>
        <authorList>
            <person name="Li Y."/>
            <person name="Liles M.R."/>
            <person name="Halanych K.M."/>
        </authorList>
    </citation>
    <scope>NUCLEOTIDE SEQUENCE [LARGE SCALE GENOMIC DNA]</scope>
    <source>
        <strain evidence="1">A1464</strain>
    </source>
</reference>
<gene>
    <name evidence="1" type="ORF">DIZ80_08075</name>
</gene>
<accession>A0A370DGS3</accession>
<name>A0A370DGS3_9GAMM</name>
<evidence type="ECO:0000313" key="2">
    <source>
        <dbReference type="Proteomes" id="UP000254266"/>
    </source>
</evidence>
<comment type="caution">
    <text evidence="1">The sequence shown here is derived from an EMBL/GenBank/DDBJ whole genome shotgun (WGS) entry which is preliminary data.</text>
</comment>
<keyword evidence="2" id="KW-1185">Reference proteome</keyword>